<evidence type="ECO:0000313" key="2">
    <source>
        <dbReference type="Proteomes" id="UP000054324"/>
    </source>
</evidence>
<protein>
    <submittedName>
        <fullName evidence="1">Uncharacterized protein</fullName>
    </submittedName>
</protein>
<name>A0A074ZVC2_OPIVI</name>
<dbReference type="GeneID" id="20327992"/>
<organism evidence="1 2">
    <name type="scientific">Opisthorchis viverrini</name>
    <name type="common">Southeast Asian liver fluke</name>
    <dbReference type="NCBI Taxonomy" id="6198"/>
    <lineage>
        <taxon>Eukaryota</taxon>
        <taxon>Metazoa</taxon>
        <taxon>Spiralia</taxon>
        <taxon>Lophotrochozoa</taxon>
        <taxon>Platyhelminthes</taxon>
        <taxon>Trematoda</taxon>
        <taxon>Digenea</taxon>
        <taxon>Opisthorchiida</taxon>
        <taxon>Opisthorchiata</taxon>
        <taxon>Opisthorchiidae</taxon>
        <taxon>Opisthorchis</taxon>
    </lineage>
</organism>
<accession>A0A074ZVC2</accession>
<gene>
    <name evidence="1" type="ORF">T265_13825</name>
</gene>
<evidence type="ECO:0000313" key="1">
    <source>
        <dbReference type="EMBL" id="KER27315.1"/>
    </source>
</evidence>
<keyword evidence="2" id="KW-1185">Reference proteome</keyword>
<reference evidence="1 2" key="1">
    <citation type="submission" date="2013-11" db="EMBL/GenBank/DDBJ databases">
        <title>Opisthorchis viverrini - life in the bile duct.</title>
        <authorList>
            <person name="Young N.D."/>
            <person name="Nagarajan N."/>
            <person name="Lin S.J."/>
            <person name="Korhonen P.K."/>
            <person name="Jex A.R."/>
            <person name="Hall R.S."/>
            <person name="Safavi-Hemami H."/>
            <person name="Kaewkong W."/>
            <person name="Bertrand D."/>
            <person name="Gao S."/>
            <person name="Seet Q."/>
            <person name="Wongkham S."/>
            <person name="Teh B.T."/>
            <person name="Wongkham C."/>
            <person name="Intapan P.M."/>
            <person name="Maleewong W."/>
            <person name="Yang X."/>
            <person name="Hu M."/>
            <person name="Wang Z."/>
            <person name="Hofmann A."/>
            <person name="Sternberg P.W."/>
            <person name="Tan P."/>
            <person name="Wang J."/>
            <person name="Gasser R.B."/>
        </authorList>
    </citation>
    <scope>NUCLEOTIDE SEQUENCE [LARGE SCALE GENOMIC DNA]</scope>
</reference>
<dbReference type="AlphaFoldDB" id="A0A074ZVC2"/>
<proteinExistence type="predicted"/>
<dbReference type="CTD" id="20327992"/>
<dbReference type="EMBL" id="KL596726">
    <property type="protein sequence ID" value="KER27315.1"/>
    <property type="molecule type" value="Genomic_DNA"/>
</dbReference>
<feature type="non-terminal residue" evidence="1">
    <location>
        <position position="237"/>
    </location>
</feature>
<dbReference type="Proteomes" id="UP000054324">
    <property type="component" value="Unassembled WGS sequence"/>
</dbReference>
<dbReference type="KEGG" id="ovi:T265_13825"/>
<dbReference type="OrthoDB" id="6298486at2759"/>
<sequence>MSSVCDAIVTIYSFDAPYSDVKPMYVTTREPESNGWDDLCDWLRHKRPYGWQLGLIDRCQVPKQDQGTVTMKIELFFHKLPHNLHTTPTDLQSWALNWMFWVGNEPCITIVDVPGRVLYDSLQLPRDQCNFCSAFASLVFEIVCVSSRKKFLRKSSNRRHSLRHEKPLGWLMGLFTRCQLHKEDRGTVTMKVELFVQNLPQFLHRSPTDLLSWLVNWLFWVKMEPCNTIGERTAINL</sequence>
<dbReference type="RefSeq" id="XP_009168970.1">
    <property type="nucleotide sequence ID" value="XM_009170706.1"/>
</dbReference>